<accession>A0A127B8F6</accession>
<sequence length="202" mass="22520">MGEGKYFVHPTAVVEEDVVVGEGTRIWHFAHIRKGAKIGKNCNIGKDVYIDVGVEIGNNVKIQNGVSVYRGVKVEDDVFLGPHMTFTNDLYPRSFNEDWEVVPTLVKKGASIGANATIVCGVTIGEYAMVGAGSVVTKDVPPFGLVYGNPARLKGFVCYCGRPLKEIVREEKDFVVYKCSHCGREVKIRREDYERYLREKDL</sequence>
<dbReference type="GeneID" id="28490764"/>
<reference evidence="3" key="1">
    <citation type="submission" date="2015-02" db="EMBL/GenBank/DDBJ databases">
        <title>Pyrococcus kukulkanii sp. nov., a novel hyperthermophilic archaeon isolated from a deep-sea hydrothermal vent at the Guaymas Basin.</title>
        <authorList>
            <person name="Oger P.M."/>
            <person name="Callac N."/>
            <person name="Jebbar M."/>
            <person name="Godfroy A."/>
        </authorList>
    </citation>
    <scope>NUCLEOTIDE SEQUENCE [LARGE SCALE GENOMIC DNA]</scope>
    <source>
        <strain evidence="3">NCB100</strain>
    </source>
</reference>
<dbReference type="Pfam" id="PF00132">
    <property type="entry name" value="Hexapep"/>
    <property type="match status" value="1"/>
</dbReference>
<keyword evidence="1 2" id="KW-0808">Transferase</keyword>
<dbReference type="PATRIC" id="fig|1609559.3.peg.617"/>
<evidence type="ECO:0000256" key="1">
    <source>
        <dbReference type="ARBA" id="ARBA00022679"/>
    </source>
</evidence>
<dbReference type="AlphaFoldDB" id="A0A127B8F6"/>
<dbReference type="Pfam" id="PF14602">
    <property type="entry name" value="Hexapep_2"/>
    <property type="match status" value="1"/>
</dbReference>
<dbReference type="STRING" id="1609559.TQ32_02975"/>
<dbReference type="Proteomes" id="UP000070587">
    <property type="component" value="Chromosome"/>
</dbReference>
<dbReference type="InterPro" id="IPR050179">
    <property type="entry name" value="Trans_hexapeptide_repeat"/>
</dbReference>
<dbReference type="PANTHER" id="PTHR43300:SF4">
    <property type="entry name" value="ACYL-[ACYL-CARRIER-PROTEIN]--UDP-N-ACETYLGLUCOSAMINE O-ACYLTRANSFERASE"/>
    <property type="match status" value="1"/>
</dbReference>
<dbReference type="InterPro" id="IPR018357">
    <property type="entry name" value="Hexapep_transf_CS"/>
</dbReference>
<evidence type="ECO:0000313" key="2">
    <source>
        <dbReference type="EMBL" id="AMM53558.1"/>
    </source>
</evidence>
<dbReference type="PROSITE" id="PS00101">
    <property type="entry name" value="HEXAPEP_TRANSFERASES"/>
    <property type="match status" value="1"/>
</dbReference>
<protein>
    <submittedName>
        <fullName evidence="2">Acetyltransferase</fullName>
    </submittedName>
</protein>
<dbReference type="CDD" id="cd03358">
    <property type="entry name" value="LbH_WxcM_N_like"/>
    <property type="match status" value="1"/>
</dbReference>
<name>A0A127B8F6_9EURY</name>
<dbReference type="GO" id="GO:0016740">
    <property type="term" value="F:transferase activity"/>
    <property type="evidence" value="ECO:0007669"/>
    <property type="project" value="UniProtKB-KW"/>
</dbReference>
<dbReference type="KEGG" id="pyc:TQ32_02975"/>
<dbReference type="InterPro" id="IPR001451">
    <property type="entry name" value="Hexapep"/>
</dbReference>
<dbReference type="EMBL" id="CP010835">
    <property type="protein sequence ID" value="AMM53558.1"/>
    <property type="molecule type" value="Genomic_DNA"/>
</dbReference>
<reference evidence="2 3" key="2">
    <citation type="journal article" date="2016" name="Int. J. Syst. Evol. Microbiol.">
        <title>Pyrococcus kukulkanii sp. nov., a hyperthermophilic, piezophilic archaeon isolated from a deep-sea hydrothermal vent.</title>
        <authorList>
            <person name="Callac N."/>
            <person name="Oger P."/>
            <person name="Lesongeur F."/>
            <person name="Rattray J.E."/>
            <person name="Vannier P."/>
            <person name="Michoud G."/>
            <person name="Beauverger M."/>
            <person name="Gayet N."/>
            <person name="Rouxel O."/>
            <person name="Jebbar M."/>
            <person name="Godfroy A."/>
        </authorList>
    </citation>
    <scope>NUCLEOTIDE SEQUENCE [LARGE SCALE GENOMIC DNA]</scope>
    <source>
        <strain evidence="2 3">NCB100</strain>
    </source>
</reference>
<evidence type="ECO:0000313" key="3">
    <source>
        <dbReference type="Proteomes" id="UP000070587"/>
    </source>
</evidence>
<gene>
    <name evidence="2" type="ORF">TQ32_02975</name>
</gene>
<dbReference type="SUPFAM" id="SSF51161">
    <property type="entry name" value="Trimeric LpxA-like enzymes"/>
    <property type="match status" value="1"/>
</dbReference>
<dbReference type="Gene3D" id="2.160.10.10">
    <property type="entry name" value="Hexapeptide repeat proteins"/>
    <property type="match status" value="1"/>
</dbReference>
<dbReference type="OrthoDB" id="30669at2157"/>
<dbReference type="InterPro" id="IPR011004">
    <property type="entry name" value="Trimer_LpxA-like_sf"/>
</dbReference>
<dbReference type="RefSeq" id="WP_068320857.1">
    <property type="nucleotide sequence ID" value="NZ_CP010835.1"/>
</dbReference>
<dbReference type="PANTHER" id="PTHR43300">
    <property type="entry name" value="ACETYLTRANSFERASE"/>
    <property type="match status" value="1"/>
</dbReference>
<proteinExistence type="predicted"/>
<organism evidence="2 3">
    <name type="scientific">Pyrococcus kukulkanii</name>
    <dbReference type="NCBI Taxonomy" id="1609559"/>
    <lineage>
        <taxon>Archaea</taxon>
        <taxon>Methanobacteriati</taxon>
        <taxon>Methanobacteriota</taxon>
        <taxon>Thermococci</taxon>
        <taxon>Thermococcales</taxon>
        <taxon>Thermococcaceae</taxon>
        <taxon>Pyrococcus</taxon>
    </lineage>
</organism>